<dbReference type="InterPro" id="IPR050390">
    <property type="entry name" value="C5-Methyltransferase"/>
</dbReference>
<feature type="active site" evidence="7">
    <location>
        <position position="120"/>
    </location>
</feature>
<dbReference type="InterPro" id="IPR029063">
    <property type="entry name" value="SAM-dependent_MTases_sf"/>
</dbReference>
<evidence type="ECO:0000256" key="7">
    <source>
        <dbReference type="PROSITE-ProRule" id="PRU01016"/>
    </source>
</evidence>
<comment type="catalytic activity">
    <reaction evidence="6">
        <text>a 2'-deoxycytidine in DNA + S-adenosyl-L-methionine = a 5-methyl-2'-deoxycytidine in DNA + S-adenosyl-L-homocysteine + H(+)</text>
        <dbReference type="Rhea" id="RHEA:13681"/>
        <dbReference type="Rhea" id="RHEA-COMP:11369"/>
        <dbReference type="Rhea" id="RHEA-COMP:11370"/>
        <dbReference type="ChEBI" id="CHEBI:15378"/>
        <dbReference type="ChEBI" id="CHEBI:57856"/>
        <dbReference type="ChEBI" id="CHEBI:59789"/>
        <dbReference type="ChEBI" id="CHEBI:85452"/>
        <dbReference type="ChEBI" id="CHEBI:85454"/>
        <dbReference type="EC" id="2.1.1.37"/>
    </reaction>
</comment>
<sequence>MNSNVCDNQWLRCFEPPNYNQFVHSINIVDLFAGCGGLTLGALEAAKKHGLSSNIKLAVELNTQAANTYESNFYKSLSAIHKGDISELISNYPGDIVSATEREIQLNNSNIDVLLAGPPCQGHSRLNNHTRSKDPRNKLYLKVIRFVELCRPKFVVIENVLNIKYDSDNILQESANFLTKLGYTVENLIIKTVSFGIAQNRVRHIQVASIEKIDFNLDAYRSSSVLSDVIEDIIDNGENSDSIFDTPSVTAHSERIDYLFDHELYDLPNEMRPDCHKNKKHTYKTSYGRLKWDQPSSTITRGFSTMGQGRFVHPLRRRTLTPHEAARIQGFPDFFSFKDYKTRGNLHLMIANAVPPKISAMLVDLYLSQSKRN</sequence>
<evidence type="ECO:0000256" key="2">
    <source>
        <dbReference type="ARBA" id="ARBA00022603"/>
    </source>
</evidence>
<keyword evidence="3 7" id="KW-0808">Transferase</keyword>
<dbReference type="EC" id="2.1.1.37" evidence="1"/>
<dbReference type="PROSITE" id="PS51679">
    <property type="entry name" value="SAM_MT_C5"/>
    <property type="match status" value="1"/>
</dbReference>
<evidence type="ECO:0000313" key="10">
    <source>
        <dbReference type="Proteomes" id="UP000527352"/>
    </source>
</evidence>
<dbReference type="PANTHER" id="PTHR10629:SF52">
    <property type="entry name" value="DNA (CYTOSINE-5)-METHYLTRANSFERASE 1"/>
    <property type="match status" value="1"/>
</dbReference>
<dbReference type="GO" id="GO:0032259">
    <property type="term" value="P:methylation"/>
    <property type="evidence" value="ECO:0007669"/>
    <property type="project" value="UniProtKB-KW"/>
</dbReference>
<proteinExistence type="inferred from homology"/>
<dbReference type="InterPro" id="IPR001525">
    <property type="entry name" value="C5_MeTfrase"/>
</dbReference>
<dbReference type="PRINTS" id="PR00105">
    <property type="entry name" value="C5METTRFRASE"/>
</dbReference>
<accession>A0ABX1KT12</accession>
<protein>
    <recommendedName>
        <fullName evidence="1">DNA (cytosine-5-)-methyltransferase</fullName>
        <ecNumber evidence="1">2.1.1.37</ecNumber>
    </recommendedName>
</protein>
<dbReference type="Gene3D" id="3.40.50.150">
    <property type="entry name" value="Vaccinia Virus protein VP39"/>
    <property type="match status" value="1"/>
</dbReference>
<dbReference type="Gene3D" id="3.90.120.10">
    <property type="entry name" value="DNA Methylase, subunit A, domain 2"/>
    <property type="match status" value="1"/>
</dbReference>
<dbReference type="SUPFAM" id="SSF53335">
    <property type="entry name" value="S-adenosyl-L-methionine-dependent methyltransferases"/>
    <property type="match status" value="1"/>
</dbReference>
<evidence type="ECO:0000256" key="6">
    <source>
        <dbReference type="ARBA" id="ARBA00047422"/>
    </source>
</evidence>
<keyword evidence="2 7" id="KW-0489">Methyltransferase</keyword>
<dbReference type="PANTHER" id="PTHR10629">
    <property type="entry name" value="CYTOSINE-SPECIFIC METHYLTRANSFERASE"/>
    <property type="match status" value="1"/>
</dbReference>
<evidence type="ECO:0000256" key="5">
    <source>
        <dbReference type="ARBA" id="ARBA00022747"/>
    </source>
</evidence>
<keyword evidence="5" id="KW-0680">Restriction system</keyword>
<keyword evidence="10" id="KW-1185">Reference proteome</keyword>
<dbReference type="EMBL" id="JABAEB010000011">
    <property type="protein sequence ID" value="NLQ24513.1"/>
    <property type="molecule type" value="Genomic_DNA"/>
</dbReference>
<comment type="similarity">
    <text evidence="7 8">Belongs to the class I-like SAM-binding methyltransferase superfamily. C5-methyltransferase family.</text>
</comment>
<gene>
    <name evidence="9" type="ORF">HGO26_16710</name>
</gene>
<organism evidence="9 10">
    <name type="scientific">Shewanella oncorhynchi</name>
    <dbReference type="NCBI Taxonomy" id="2726434"/>
    <lineage>
        <taxon>Bacteria</taxon>
        <taxon>Pseudomonadati</taxon>
        <taxon>Pseudomonadota</taxon>
        <taxon>Gammaproteobacteria</taxon>
        <taxon>Alteromonadales</taxon>
        <taxon>Shewanellaceae</taxon>
        <taxon>Shewanella</taxon>
    </lineage>
</organism>
<dbReference type="RefSeq" id="WP_115335521.1">
    <property type="nucleotide sequence ID" value="NZ_JABAEB010000011.1"/>
</dbReference>
<reference evidence="9 10" key="1">
    <citation type="submission" date="2020-04" db="EMBL/GenBank/DDBJ databases">
        <title>The first description of lens atrophy caused by putative novel Shewanella sp. that is a new emerging pathogen for cultured rainbow trout?</title>
        <authorList>
            <person name="Saticioglu I.B."/>
            <person name="Duman M."/>
            <person name="Altun S."/>
        </authorList>
    </citation>
    <scope>NUCLEOTIDE SEQUENCE [LARGE SCALE GENOMIC DNA]</scope>
    <source>
        <strain evidence="9 10">S-1</strain>
    </source>
</reference>
<comment type="caution">
    <text evidence="9">The sequence shown here is derived from an EMBL/GenBank/DDBJ whole genome shotgun (WGS) entry which is preliminary data.</text>
</comment>
<dbReference type="NCBIfam" id="TIGR00675">
    <property type="entry name" value="dcm"/>
    <property type="match status" value="1"/>
</dbReference>
<evidence type="ECO:0000256" key="8">
    <source>
        <dbReference type="RuleBase" id="RU000416"/>
    </source>
</evidence>
<dbReference type="Pfam" id="PF00145">
    <property type="entry name" value="DNA_methylase"/>
    <property type="match status" value="1"/>
</dbReference>
<evidence type="ECO:0000256" key="4">
    <source>
        <dbReference type="ARBA" id="ARBA00022691"/>
    </source>
</evidence>
<keyword evidence="4 7" id="KW-0949">S-adenosyl-L-methionine</keyword>
<dbReference type="Proteomes" id="UP000527352">
    <property type="component" value="Unassembled WGS sequence"/>
</dbReference>
<dbReference type="GO" id="GO:0008168">
    <property type="term" value="F:methyltransferase activity"/>
    <property type="evidence" value="ECO:0007669"/>
    <property type="project" value="UniProtKB-KW"/>
</dbReference>
<evidence type="ECO:0000256" key="1">
    <source>
        <dbReference type="ARBA" id="ARBA00011975"/>
    </source>
</evidence>
<evidence type="ECO:0000256" key="3">
    <source>
        <dbReference type="ARBA" id="ARBA00022679"/>
    </source>
</evidence>
<evidence type="ECO:0000313" key="9">
    <source>
        <dbReference type="EMBL" id="NLQ24513.1"/>
    </source>
</evidence>
<name>A0ABX1KT12_9GAMM</name>